<protein>
    <recommendedName>
        <fullName evidence="2">Helicase ATP-binding domain-containing protein</fullName>
    </recommendedName>
</protein>
<dbReference type="PROSITE" id="PS51192">
    <property type="entry name" value="HELICASE_ATP_BIND_1"/>
    <property type="match status" value="1"/>
</dbReference>
<dbReference type="SUPFAM" id="SSF52540">
    <property type="entry name" value="P-loop containing nucleoside triphosphate hydrolases"/>
    <property type="match status" value="2"/>
</dbReference>
<dbReference type="GO" id="GO:0031297">
    <property type="term" value="P:replication fork processing"/>
    <property type="evidence" value="ECO:0007669"/>
    <property type="project" value="TreeGrafter"/>
</dbReference>
<dbReference type="InterPro" id="IPR014001">
    <property type="entry name" value="Helicase_ATP-bd"/>
</dbReference>
<dbReference type="InterPro" id="IPR027417">
    <property type="entry name" value="P-loop_NTPase"/>
</dbReference>
<dbReference type="SMART" id="SM00487">
    <property type="entry name" value="DEXDc"/>
    <property type="match status" value="1"/>
</dbReference>
<dbReference type="PROSITE" id="PS00690">
    <property type="entry name" value="DEAH_ATP_HELICASE"/>
    <property type="match status" value="1"/>
</dbReference>
<dbReference type="Pfam" id="PF00176">
    <property type="entry name" value="SNF2-rel_dom"/>
    <property type="match status" value="1"/>
</dbReference>
<evidence type="ECO:0000259" key="2">
    <source>
        <dbReference type="PROSITE" id="PS51192"/>
    </source>
</evidence>
<evidence type="ECO:0000256" key="1">
    <source>
        <dbReference type="ARBA" id="ARBA00022801"/>
    </source>
</evidence>
<dbReference type="InterPro" id="IPR001650">
    <property type="entry name" value="Helicase_C-like"/>
</dbReference>
<dbReference type="GO" id="GO:0043596">
    <property type="term" value="C:nuclear replication fork"/>
    <property type="evidence" value="ECO:0007669"/>
    <property type="project" value="TreeGrafter"/>
</dbReference>
<dbReference type="PANTHER" id="PTHR45766">
    <property type="entry name" value="DNA ANNEALING HELICASE AND ENDONUCLEASE ZRANB3 FAMILY MEMBER"/>
    <property type="match status" value="1"/>
</dbReference>
<dbReference type="Gene3D" id="3.40.50.300">
    <property type="entry name" value="P-loop containing nucleotide triphosphate hydrolases"/>
    <property type="match status" value="2"/>
</dbReference>
<name>A0A6C0CF63_9ZZZZ</name>
<dbReference type="GO" id="GO:0016787">
    <property type="term" value="F:hydrolase activity"/>
    <property type="evidence" value="ECO:0007669"/>
    <property type="project" value="UniProtKB-KW"/>
</dbReference>
<sequence length="886" mass="102325">MQNEVKPLEWLLPNRIGYNEKIYKDFKPSKYDAFLRKPACDCDAGVCQDKDENTINLYPQQRLVKDYIQFDSPYRGALLYHELGSGKSGASIAAAEGYIERKKIFVLSPASLAVNYENEILKISSIGLNLKKDWTLIKITKSNKKSLEVLETKYAITDKIIKKDGLVWVPLYQNDVPESIIIKTKPEDDDKLNIRITTSHIIKNRYTFISYNGLSSKLIKSLGSSPFDNSFVIIDEIHNFISRVVNGSVLARTVYSHLMNANDAKILLLSGTPMINNPYEIATLINLIRGYMTVFELNYTKMSKLVTPDDFKEQIHKNKLDVFIDEYNIDNENRKIQISLLPKGFKRDANNYIYKENWGMTVNKVIEVIIAKLNELKGIKIGVRFTTQLYNALPNTKDGFNKYFLDTTDEDNPVVKNDDLFIRRILGTVSYYSISGSDLFPTVLPPVINYLNMTDAQFKNYAEARNYEIKQDLNKKKGNGLFAENTSVYRAFTRAVCNFSFPEEIERVYPKDIKKLLKLNDDYDHESEDEEKEKKEVKVADEYTIQLKAMLDKLYSSDALDYENLKKFYSPKFAKIITDIQESPGSVLIYSSFRSVEGLGILSEVLNRQGYKQVSLKKVDNEYYFTDDDVFDPKYDNKRYIIFDQDKDKTRLLMNLFNNDFKNISNEMRKLLPENPEQLYGKLVKIFCITQSGAEGISLKNVRRVLLVEPFWNNVRIEQVIGRAIRSCSHEALPKEDRNVQVFSYIMQLTKKQKESDFQIEKNDKGMTTDEHILQTAEKKKAIINKFLNMLKSASFDCVINSKQNKPLTNTFKCYRWAIGVNGNDLAYTTDINNDYKIMKHRKLQIDSKGKGRVAIVKGTKYVELKGKFYDYYAYVNAGILIPEII</sequence>
<accession>A0A6C0CF63</accession>
<feature type="domain" description="Helicase ATP-binding" evidence="2">
    <location>
        <begin position="68"/>
        <end position="291"/>
    </location>
</feature>
<keyword evidence="1" id="KW-0378">Hydrolase</keyword>
<proteinExistence type="predicted"/>
<dbReference type="Pfam" id="PF00271">
    <property type="entry name" value="Helicase_C"/>
    <property type="match status" value="1"/>
</dbReference>
<dbReference type="EMBL" id="MN739403">
    <property type="protein sequence ID" value="QHT02937.1"/>
    <property type="molecule type" value="Genomic_DNA"/>
</dbReference>
<dbReference type="GO" id="GO:0006281">
    <property type="term" value="P:DNA repair"/>
    <property type="evidence" value="ECO:0007669"/>
    <property type="project" value="TreeGrafter"/>
</dbReference>
<dbReference type="GO" id="GO:0005524">
    <property type="term" value="F:ATP binding"/>
    <property type="evidence" value="ECO:0007669"/>
    <property type="project" value="InterPro"/>
</dbReference>
<dbReference type="PANTHER" id="PTHR45766:SF6">
    <property type="entry name" value="SWI_SNF-RELATED MATRIX-ASSOCIATED ACTIN-DEPENDENT REGULATOR OF CHROMATIN SUBFAMILY A-LIKE PROTEIN 1"/>
    <property type="match status" value="1"/>
</dbReference>
<dbReference type="InterPro" id="IPR002464">
    <property type="entry name" value="DNA/RNA_helicase_DEAH_CS"/>
</dbReference>
<dbReference type="AlphaFoldDB" id="A0A6C0CF63"/>
<organism evidence="3">
    <name type="scientific">viral metagenome</name>
    <dbReference type="NCBI Taxonomy" id="1070528"/>
    <lineage>
        <taxon>unclassified sequences</taxon>
        <taxon>metagenomes</taxon>
        <taxon>organismal metagenomes</taxon>
    </lineage>
</organism>
<reference evidence="3" key="1">
    <citation type="journal article" date="2020" name="Nature">
        <title>Giant virus diversity and host interactions through global metagenomics.</title>
        <authorList>
            <person name="Schulz F."/>
            <person name="Roux S."/>
            <person name="Paez-Espino D."/>
            <person name="Jungbluth S."/>
            <person name="Walsh D.A."/>
            <person name="Denef V.J."/>
            <person name="McMahon K.D."/>
            <person name="Konstantinidis K.T."/>
            <person name="Eloe-Fadrosh E.A."/>
            <person name="Kyrpides N.C."/>
            <person name="Woyke T."/>
        </authorList>
    </citation>
    <scope>NUCLEOTIDE SEQUENCE</scope>
    <source>
        <strain evidence="3">GVMAG-M-3300020727-4</strain>
    </source>
</reference>
<evidence type="ECO:0000313" key="3">
    <source>
        <dbReference type="EMBL" id="QHT02937.1"/>
    </source>
</evidence>
<dbReference type="InterPro" id="IPR000330">
    <property type="entry name" value="SNF2_N"/>
</dbReference>